<name>A0A837DE19_9PSEU</name>
<evidence type="ECO:0000313" key="2">
    <source>
        <dbReference type="Proteomes" id="UP000030848"/>
    </source>
</evidence>
<reference evidence="1 2" key="1">
    <citation type="submission" date="2014-10" db="EMBL/GenBank/DDBJ databases">
        <title>Genome sequence of Micropolyspora internatus JCM3315.</title>
        <authorList>
            <person name="Shin S.-K."/>
            <person name="Yi H."/>
        </authorList>
    </citation>
    <scope>NUCLEOTIDE SEQUENCE [LARGE SCALE GENOMIC DNA]</scope>
    <source>
        <strain evidence="1 2">JCM 3315</strain>
    </source>
</reference>
<evidence type="ECO:0008006" key="3">
    <source>
        <dbReference type="Google" id="ProtNLM"/>
    </source>
</evidence>
<accession>A0A837DE19</accession>
<gene>
    <name evidence="1" type="ORF">MINT15_09070</name>
</gene>
<dbReference type="EMBL" id="JRZE01000002">
    <property type="protein sequence ID" value="KHF45690.1"/>
    <property type="molecule type" value="Genomic_DNA"/>
</dbReference>
<evidence type="ECO:0000313" key="1">
    <source>
        <dbReference type="EMBL" id="KHF45690.1"/>
    </source>
</evidence>
<comment type="caution">
    <text evidence="1">The sequence shown here is derived from an EMBL/GenBank/DDBJ whole genome shotgun (WGS) entry which is preliminary data.</text>
</comment>
<dbReference type="Proteomes" id="UP000030848">
    <property type="component" value="Unassembled WGS sequence"/>
</dbReference>
<dbReference type="AlphaFoldDB" id="A0A837DE19"/>
<protein>
    <recommendedName>
        <fullName evidence="3">DUF559 domain-containing protein</fullName>
    </recommendedName>
</protein>
<proteinExistence type="predicted"/>
<organism evidence="1 2">
    <name type="scientific">Saccharomonospora viridis</name>
    <dbReference type="NCBI Taxonomy" id="1852"/>
    <lineage>
        <taxon>Bacteria</taxon>
        <taxon>Bacillati</taxon>
        <taxon>Actinomycetota</taxon>
        <taxon>Actinomycetes</taxon>
        <taxon>Pseudonocardiales</taxon>
        <taxon>Pseudonocardiaceae</taxon>
        <taxon>Saccharomonospora</taxon>
    </lineage>
</organism>
<sequence>MQAQGMRTTTHAARPATIRSVGTMTSMFSAATAPSAPCDPRVRVLSVAQLRALGFHPSTITKRCRPGGPWRRLATGVVMLGTGEPTRYQLLQAAIAYLGSGSVITGVDALRIHGVQLPVPRFVHTLVSAQRRLTPPAFVALERTARMPTPLVQSELPFAPPARAVLDAARRENDPDRLRSLLTVPVQEGLCTLDELITELDQGNQRGSAAVRIQLRALRHTIEDRLRRAARYLARRCPLPPPRWDVTITDSTGRRLGMVDAWWDDVGMGWLLNAPSVGSQGPEEQRDELALTAKGVVLVRTAPSMLHHHGDVVATELVRAFRQAATRPRPPVLSEARCAAL</sequence>